<keyword evidence="4" id="KW-1185">Reference proteome</keyword>
<dbReference type="SUPFAM" id="SSF53167">
    <property type="entry name" value="Purine and uridine phosphorylases"/>
    <property type="match status" value="1"/>
</dbReference>
<dbReference type="Proteomes" id="UP001220324">
    <property type="component" value="Unassembled WGS sequence"/>
</dbReference>
<name>A0AAD6D7E4_9EURO</name>
<evidence type="ECO:0000256" key="1">
    <source>
        <dbReference type="SAM" id="MobiDB-lite"/>
    </source>
</evidence>
<dbReference type="GO" id="GO:0009116">
    <property type="term" value="P:nucleoside metabolic process"/>
    <property type="evidence" value="ECO:0007669"/>
    <property type="project" value="InterPro"/>
</dbReference>
<organism evidence="3 4">
    <name type="scientific">Penicillium frequentans</name>
    <dbReference type="NCBI Taxonomy" id="3151616"/>
    <lineage>
        <taxon>Eukaryota</taxon>
        <taxon>Fungi</taxon>
        <taxon>Dikarya</taxon>
        <taxon>Ascomycota</taxon>
        <taxon>Pezizomycotina</taxon>
        <taxon>Eurotiomycetes</taxon>
        <taxon>Eurotiomycetidae</taxon>
        <taxon>Eurotiales</taxon>
        <taxon>Aspergillaceae</taxon>
        <taxon>Penicillium</taxon>
    </lineage>
</organism>
<dbReference type="AlphaFoldDB" id="A0AAD6D7E4"/>
<evidence type="ECO:0000313" key="3">
    <source>
        <dbReference type="EMBL" id="KAJ5557201.1"/>
    </source>
</evidence>
<proteinExistence type="predicted"/>
<sequence>MNFLVEMFLSLVLILLLSASLLYITRNTSALDDLKDFLERISEGIPSLVEPTSQTHSAVLSHNKTPSIPKTPVHSQLSGQGDNKNMEFGSEKLEDISPDSITIAIFCALAFEAVAVEHMLDEEYTCSPKATGPIKYVYSFGRIKQNKIVLAQPHQMGTVAAAHCATTVSQQSPNVRFALMVETGAGIPSPKHDIRLGDIAVSIPQDTHAGVIQYDFGKYELDNFLLKGCLSKPPPILISADKWLEREELKKKRNPLQRTLGRIAKIPEFSRPSTADTLFGDSFHHINKGANCDACEASEERIVVSRTTRPNQLPIVHRGLILEMASFKILEIEIVYDDIPTRSVMKWGRLELWMKFPA</sequence>
<keyword evidence="2" id="KW-0732">Signal</keyword>
<dbReference type="EMBL" id="JAQIZZ010000001">
    <property type="protein sequence ID" value="KAJ5557201.1"/>
    <property type="molecule type" value="Genomic_DNA"/>
</dbReference>
<dbReference type="Gene3D" id="3.40.50.1580">
    <property type="entry name" value="Nucleoside phosphorylase domain"/>
    <property type="match status" value="1"/>
</dbReference>
<accession>A0AAD6D7E4</accession>
<feature type="signal peptide" evidence="2">
    <location>
        <begin position="1"/>
        <end position="30"/>
    </location>
</feature>
<feature type="chain" id="PRO_5042066453" evidence="2">
    <location>
        <begin position="31"/>
        <end position="358"/>
    </location>
</feature>
<dbReference type="InterPro" id="IPR035994">
    <property type="entry name" value="Nucleoside_phosphorylase_sf"/>
</dbReference>
<evidence type="ECO:0000313" key="4">
    <source>
        <dbReference type="Proteomes" id="UP001220324"/>
    </source>
</evidence>
<comment type="caution">
    <text evidence="3">The sequence shown here is derived from an EMBL/GenBank/DDBJ whole genome shotgun (WGS) entry which is preliminary data.</text>
</comment>
<gene>
    <name evidence="3" type="ORF">N7494_001116</name>
</gene>
<dbReference type="PANTHER" id="PTHR46082:SF6">
    <property type="entry name" value="AAA+ ATPASE DOMAIN-CONTAINING PROTEIN-RELATED"/>
    <property type="match status" value="1"/>
</dbReference>
<protein>
    <submittedName>
        <fullName evidence="3">Purine and uridine phosphorylase</fullName>
    </submittedName>
</protein>
<reference evidence="3 4" key="1">
    <citation type="journal article" date="2023" name="IMA Fungus">
        <title>Comparative genomic study of the Penicillium genus elucidates a diverse pangenome and 15 lateral gene transfer events.</title>
        <authorList>
            <person name="Petersen C."/>
            <person name="Sorensen T."/>
            <person name="Nielsen M.R."/>
            <person name="Sondergaard T.E."/>
            <person name="Sorensen J.L."/>
            <person name="Fitzpatrick D.A."/>
            <person name="Frisvad J.C."/>
            <person name="Nielsen K.L."/>
        </authorList>
    </citation>
    <scope>NUCLEOTIDE SEQUENCE [LARGE SCALE GENOMIC DNA]</scope>
    <source>
        <strain evidence="3 4">IBT 35679</strain>
    </source>
</reference>
<feature type="region of interest" description="Disordered" evidence="1">
    <location>
        <begin position="59"/>
        <end position="82"/>
    </location>
</feature>
<evidence type="ECO:0000256" key="2">
    <source>
        <dbReference type="SAM" id="SignalP"/>
    </source>
</evidence>
<dbReference type="InterPro" id="IPR053137">
    <property type="entry name" value="NLR-like"/>
</dbReference>
<dbReference type="GO" id="GO:0003824">
    <property type="term" value="F:catalytic activity"/>
    <property type="evidence" value="ECO:0007669"/>
    <property type="project" value="InterPro"/>
</dbReference>
<dbReference type="PANTHER" id="PTHR46082">
    <property type="entry name" value="ATP/GTP-BINDING PROTEIN-RELATED"/>
    <property type="match status" value="1"/>
</dbReference>